<dbReference type="Pfam" id="PF13358">
    <property type="entry name" value="DDE_3"/>
    <property type="match status" value="1"/>
</dbReference>
<dbReference type="Proteomes" id="UP000076738">
    <property type="component" value="Unassembled WGS sequence"/>
</dbReference>
<dbReference type="STRING" id="1330018.A0A167PTM7"/>
<organism evidence="2 3">
    <name type="scientific">Calocera viscosa (strain TUFC12733)</name>
    <dbReference type="NCBI Taxonomy" id="1330018"/>
    <lineage>
        <taxon>Eukaryota</taxon>
        <taxon>Fungi</taxon>
        <taxon>Dikarya</taxon>
        <taxon>Basidiomycota</taxon>
        <taxon>Agaricomycotina</taxon>
        <taxon>Dacrymycetes</taxon>
        <taxon>Dacrymycetales</taxon>
        <taxon>Dacrymycetaceae</taxon>
        <taxon>Calocera</taxon>
    </lineage>
</organism>
<dbReference type="AlphaFoldDB" id="A0A167PTM7"/>
<accession>A0A167PTM7</accession>
<keyword evidence="3" id="KW-1185">Reference proteome</keyword>
<proteinExistence type="predicted"/>
<dbReference type="InterPro" id="IPR038717">
    <property type="entry name" value="Tc1-like_DDE_dom"/>
</dbReference>
<protein>
    <recommendedName>
        <fullName evidence="1">Tc1-like transposase DDE domain-containing protein</fullName>
    </recommendedName>
</protein>
<gene>
    <name evidence="2" type="ORF">CALVIDRAFT_477819</name>
</gene>
<dbReference type="InterPro" id="IPR036397">
    <property type="entry name" value="RNaseH_sf"/>
</dbReference>
<dbReference type="OrthoDB" id="2266637at2759"/>
<dbReference type="Gene3D" id="3.30.420.10">
    <property type="entry name" value="Ribonuclease H-like superfamily/Ribonuclease H"/>
    <property type="match status" value="1"/>
</dbReference>
<evidence type="ECO:0000259" key="1">
    <source>
        <dbReference type="Pfam" id="PF13358"/>
    </source>
</evidence>
<dbReference type="GO" id="GO:0003676">
    <property type="term" value="F:nucleic acid binding"/>
    <property type="evidence" value="ECO:0007669"/>
    <property type="project" value="InterPro"/>
</dbReference>
<dbReference type="EMBL" id="KV417273">
    <property type="protein sequence ID" value="KZO99111.1"/>
    <property type="molecule type" value="Genomic_DNA"/>
</dbReference>
<reference evidence="2 3" key="1">
    <citation type="journal article" date="2016" name="Mol. Biol. Evol.">
        <title>Comparative Genomics of Early-Diverging Mushroom-Forming Fungi Provides Insights into the Origins of Lignocellulose Decay Capabilities.</title>
        <authorList>
            <person name="Nagy L.G."/>
            <person name="Riley R."/>
            <person name="Tritt A."/>
            <person name="Adam C."/>
            <person name="Daum C."/>
            <person name="Floudas D."/>
            <person name="Sun H."/>
            <person name="Yadav J.S."/>
            <person name="Pangilinan J."/>
            <person name="Larsson K.H."/>
            <person name="Matsuura K."/>
            <person name="Barry K."/>
            <person name="Labutti K."/>
            <person name="Kuo R."/>
            <person name="Ohm R.A."/>
            <person name="Bhattacharya S.S."/>
            <person name="Shirouzu T."/>
            <person name="Yoshinaga Y."/>
            <person name="Martin F.M."/>
            <person name="Grigoriev I.V."/>
            <person name="Hibbett D.S."/>
        </authorList>
    </citation>
    <scope>NUCLEOTIDE SEQUENCE [LARGE SCALE GENOMIC DNA]</scope>
    <source>
        <strain evidence="2 3">TUFC12733</strain>
    </source>
</reference>
<feature type="domain" description="Tc1-like transposase DDE" evidence="1">
    <location>
        <begin position="2"/>
        <end position="31"/>
    </location>
</feature>
<name>A0A167PTM7_CALVF</name>
<sequence length="72" mass="8255">MRLVYLPAYSPDLNPIELLFSSMKCTIRRNDMLMQRVMEPGDDFAVYAALHDIVWGVSASDAEGWFTKCGYF</sequence>
<evidence type="ECO:0000313" key="2">
    <source>
        <dbReference type="EMBL" id="KZO99111.1"/>
    </source>
</evidence>
<evidence type="ECO:0000313" key="3">
    <source>
        <dbReference type="Proteomes" id="UP000076738"/>
    </source>
</evidence>